<dbReference type="InterPro" id="IPR029032">
    <property type="entry name" value="AhpD-like"/>
</dbReference>
<evidence type="ECO:0000313" key="2">
    <source>
        <dbReference type="EMBL" id="RMB82327.1"/>
    </source>
</evidence>
<dbReference type="Gene3D" id="1.20.1290.10">
    <property type="entry name" value="AhpD-like"/>
    <property type="match status" value="1"/>
</dbReference>
<dbReference type="NCBIfam" id="TIGR01926">
    <property type="entry name" value="peroxid_rel"/>
    <property type="match status" value="1"/>
</dbReference>
<feature type="compositionally biased region" description="Basic and acidic residues" evidence="1">
    <location>
        <begin position="1"/>
        <end position="15"/>
    </location>
</feature>
<proteinExistence type="predicted"/>
<gene>
    <name evidence="2" type="ORF">CTZ28_29765</name>
</gene>
<dbReference type="PANTHER" id="PTHR35446">
    <property type="entry name" value="SI:CH211-175M2.5"/>
    <property type="match status" value="1"/>
</dbReference>
<dbReference type="AlphaFoldDB" id="A0A3M0HZ27"/>
<dbReference type="EMBL" id="PENI01000023">
    <property type="protein sequence ID" value="RMB82327.1"/>
    <property type="molecule type" value="Genomic_DNA"/>
</dbReference>
<keyword evidence="3" id="KW-1185">Reference proteome</keyword>
<organism evidence="2 3">
    <name type="scientific">Streptomyces shenzhenensis</name>
    <dbReference type="NCBI Taxonomy" id="943815"/>
    <lineage>
        <taxon>Bacteria</taxon>
        <taxon>Bacillati</taxon>
        <taxon>Actinomycetota</taxon>
        <taxon>Actinomycetes</taxon>
        <taxon>Kitasatosporales</taxon>
        <taxon>Streptomycetaceae</taxon>
        <taxon>Streptomyces</taxon>
    </lineage>
</organism>
<sequence length="242" mass="26072">MTDEATEHVSEHGADHTAGQETGRVIGPGPVQRPDRFARGYDGWIAWLAEEPDDGFDWAAAFGEQRAARSTSRLSAGDRTVARTMASIEDGVFGHAPDLHRAPDLDRAADRQDKELSPIEREFAAFVTSRVNRCLYCTGVHALRFGQYSGDCGSARRVLDDGIDAELPEHLRVLADCVAALTATPATFGPEHAAALAEQGLDAPAMLDFIHSVAYFIYANRMVLTVGKLTGPPPNPTAQDAT</sequence>
<protein>
    <submittedName>
        <fullName evidence="2">Uncharacterized protein</fullName>
    </submittedName>
</protein>
<evidence type="ECO:0000313" key="3">
    <source>
        <dbReference type="Proteomes" id="UP000270471"/>
    </source>
</evidence>
<comment type="caution">
    <text evidence="2">The sequence shown here is derived from an EMBL/GenBank/DDBJ whole genome shotgun (WGS) entry which is preliminary data.</text>
</comment>
<dbReference type="InterPro" id="IPR010195">
    <property type="entry name" value="Uncharacterised_peroxidase-rel"/>
</dbReference>
<accession>A0A3M0HZ27</accession>
<name>A0A3M0HZ27_9ACTN</name>
<feature type="region of interest" description="Disordered" evidence="1">
    <location>
        <begin position="1"/>
        <end position="33"/>
    </location>
</feature>
<dbReference type="Proteomes" id="UP000270471">
    <property type="component" value="Unassembled WGS sequence"/>
</dbReference>
<evidence type="ECO:0000256" key="1">
    <source>
        <dbReference type="SAM" id="MobiDB-lite"/>
    </source>
</evidence>
<dbReference type="SUPFAM" id="SSF69118">
    <property type="entry name" value="AhpD-like"/>
    <property type="match status" value="1"/>
</dbReference>
<reference evidence="2 3" key="1">
    <citation type="submission" date="2017-11" db="EMBL/GenBank/DDBJ databases">
        <title>Draft genome of actinobacteria isolated from guarana (Paullinia cupana (Mart.) Ducke.</title>
        <authorList>
            <person name="Siqueira K.A."/>
            <person name="Liotti R.G."/>
            <person name="Mendes T.A.O."/>
            <person name="Soares M.A."/>
        </authorList>
    </citation>
    <scope>NUCLEOTIDE SEQUENCE [LARGE SCALE GENOMIC DNA]</scope>
    <source>
        <strain evidence="2 3">193</strain>
    </source>
</reference>
<dbReference type="PANTHER" id="PTHR35446:SF2">
    <property type="entry name" value="CARBOXYMUCONOLACTONE DECARBOXYLASE-LIKE DOMAIN-CONTAINING PROTEIN"/>
    <property type="match status" value="1"/>
</dbReference>